<dbReference type="AlphaFoldDB" id="A0A7X0XRM9"/>
<dbReference type="EMBL" id="JAARUV010000002">
    <property type="protein sequence ID" value="MBC1778760.1"/>
    <property type="molecule type" value="Genomic_DNA"/>
</dbReference>
<name>A0A7X0XRM9_9LIST</name>
<accession>A0A7X0XRM9</accession>
<comment type="caution">
    <text evidence="1">The sequence shown here is derived from an EMBL/GenBank/DDBJ whole genome shotgun (WGS) entry which is preliminary data.</text>
</comment>
<dbReference type="Proteomes" id="UP000547643">
    <property type="component" value="Unassembled WGS sequence"/>
</dbReference>
<dbReference type="Gene3D" id="3.20.20.370">
    <property type="entry name" value="Glycoside hydrolase/deacetylase"/>
    <property type="match status" value="1"/>
</dbReference>
<dbReference type="RefSeq" id="WP_185494869.1">
    <property type="nucleotide sequence ID" value="NZ_JAARUV010000002.1"/>
</dbReference>
<dbReference type="InterPro" id="IPR011330">
    <property type="entry name" value="Glyco_hydro/deAcase_b/a-brl"/>
</dbReference>
<dbReference type="CDD" id="cd10929">
    <property type="entry name" value="CE4_u5"/>
    <property type="match status" value="1"/>
</dbReference>
<dbReference type="GO" id="GO:0005975">
    <property type="term" value="P:carbohydrate metabolic process"/>
    <property type="evidence" value="ECO:0007669"/>
    <property type="project" value="InterPro"/>
</dbReference>
<reference evidence="1 2" key="1">
    <citation type="submission" date="2020-03" db="EMBL/GenBank/DDBJ databases">
        <title>Soil Listeria distribution.</title>
        <authorList>
            <person name="Liao J."/>
            <person name="Wiedmann M."/>
        </authorList>
    </citation>
    <scope>NUCLEOTIDE SEQUENCE [LARGE SCALE GENOMIC DNA]</scope>
    <source>
        <strain evidence="1 2">FSL L7-1017</strain>
    </source>
</reference>
<organism evidence="1 2">
    <name type="scientific">Listeria booriae</name>
    <dbReference type="NCBI Taxonomy" id="1552123"/>
    <lineage>
        <taxon>Bacteria</taxon>
        <taxon>Bacillati</taxon>
        <taxon>Bacillota</taxon>
        <taxon>Bacilli</taxon>
        <taxon>Bacillales</taxon>
        <taxon>Listeriaceae</taxon>
        <taxon>Listeria</taxon>
    </lineage>
</organism>
<dbReference type="SUPFAM" id="SSF88713">
    <property type="entry name" value="Glycoside hydrolase/deacetylase"/>
    <property type="match status" value="1"/>
</dbReference>
<proteinExistence type="predicted"/>
<evidence type="ECO:0000313" key="1">
    <source>
        <dbReference type="EMBL" id="MBC1778760.1"/>
    </source>
</evidence>
<dbReference type="InterPro" id="IPR018763">
    <property type="entry name" value="DUF2334"/>
</dbReference>
<evidence type="ECO:0000313" key="2">
    <source>
        <dbReference type="Proteomes" id="UP000547643"/>
    </source>
</evidence>
<protein>
    <submittedName>
        <fullName evidence="1">Polysaccharide deacetylase family protein</fullName>
    </submittedName>
</protein>
<sequence length="336" mass="38885">MKNGYFVISLDFELRWGSYSWDANHTYDSHIVGARKAIPDILKTFASYQVHATWATVGALFAPSKAAILDANKQHFNNTSTPQIESFLKECTTLGENESEDPAHYALSLIEKISATEHQEIGLHTYSHFYCLDNKDAEQAFQNDTRAALTMMNAQNIEPKSFVFPRNQFNPALLNTLKEHGMHTVRGNEKHSLYREREGRERKLHRALRLMDAYVNISGQHTFAPDTCVEQDMINIPSSRFLRPYAKQASFLEPFKLYRIKKAMRHASQRGEVFHLWFHPHNFGTNIKENIAMLQEICQYYEDLQNEFGFESVTMQELAQKLARKEAPYENHDACR</sequence>
<gene>
    <name evidence="1" type="ORF">HCA46_07925</name>
</gene>
<dbReference type="Pfam" id="PF10096">
    <property type="entry name" value="DUF2334"/>
    <property type="match status" value="1"/>
</dbReference>